<dbReference type="AlphaFoldDB" id="A0A142KF42"/>
<dbReference type="NCBIfam" id="TIGR02937">
    <property type="entry name" value="sigma70-ECF"/>
    <property type="match status" value="1"/>
</dbReference>
<evidence type="ECO:0000256" key="3">
    <source>
        <dbReference type="ARBA" id="ARBA00023125"/>
    </source>
</evidence>
<dbReference type="InterPro" id="IPR013325">
    <property type="entry name" value="RNA_pol_sigma_r2"/>
</dbReference>
<evidence type="ECO:0000313" key="7">
    <source>
        <dbReference type="EMBL" id="AMS04730.1"/>
    </source>
</evidence>
<dbReference type="Gene3D" id="1.20.140.160">
    <property type="match status" value="1"/>
</dbReference>
<dbReference type="PANTHER" id="PTHR30603:SF47">
    <property type="entry name" value="RNA POLYMERASE SIGMA FACTOR SIGD, CHLOROPLASTIC"/>
    <property type="match status" value="1"/>
</dbReference>
<dbReference type="Gene3D" id="1.20.120.1810">
    <property type="match status" value="1"/>
</dbReference>
<evidence type="ECO:0000256" key="1">
    <source>
        <dbReference type="ARBA" id="ARBA00023015"/>
    </source>
</evidence>
<dbReference type="Proteomes" id="UP000178666">
    <property type="component" value="Chromosome"/>
</dbReference>
<dbReference type="PRINTS" id="PR00046">
    <property type="entry name" value="SIGMA70FCT"/>
</dbReference>
<dbReference type="InterPro" id="IPR013324">
    <property type="entry name" value="RNA_pol_sigma_r3/r4-like"/>
</dbReference>
<dbReference type="InterPro" id="IPR050239">
    <property type="entry name" value="Sigma-70_RNA_pol_init_factors"/>
</dbReference>
<dbReference type="OrthoDB" id="3745243at2"/>
<dbReference type="SUPFAM" id="SSF88946">
    <property type="entry name" value="Sigma2 domain of RNA polymerase sigma factors"/>
    <property type="match status" value="1"/>
</dbReference>
<evidence type="ECO:0000256" key="2">
    <source>
        <dbReference type="ARBA" id="ARBA00023082"/>
    </source>
</evidence>
<dbReference type="KEGG" id="aaci:ASQ49_13870"/>
<accession>A0A142KF42</accession>
<keyword evidence="4" id="KW-0804">Transcription</keyword>
<sequence>MEFKEFVSGGSRLAAEDEWELFGRLEAGMLASELLGGRAGVRHDATEEELRALVEQGNRAAEQLWRAGLGMAVKVASNLAGFCGGPVEDLEQAGCVGLAEAMERFDRAKGVRFVTFAWVWVRRRVSEEALSSDAARPVWRRRTERAVDRQAIELAMILGREASDEELAASMGVDERWIRERRDPAGDVPVGDPTAIPLVDEHPCEHWSAQWVAEAVAELPRLQRRIVEMRYGLDGRQLPRHVVAAELDVTLGVVRRLEKEALTVLRRARPSSRDAA</sequence>
<dbReference type="InterPro" id="IPR000943">
    <property type="entry name" value="RNA_pol_sigma70"/>
</dbReference>
<dbReference type="Pfam" id="PF04545">
    <property type="entry name" value="Sigma70_r4"/>
    <property type="match status" value="1"/>
</dbReference>
<proteinExistence type="predicted"/>
<dbReference type="Proteomes" id="UP000075221">
    <property type="component" value="Chromosome"/>
</dbReference>
<keyword evidence="1" id="KW-0805">Transcription regulation</keyword>
<evidence type="ECO:0000259" key="5">
    <source>
        <dbReference type="Pfam" id="PF04542"/>
    </source>
</evidence>
<dbReference type="GO" id="GO:0016987">
    <property type="term" value="F:sigma factor activity"/>
    <property type="evidence" value="ECO:0007669"/>
    <property type="project" value="UniProtKB-KW"/>
</dbReference>
<dbReference type="OMA" id="VECWEVE"/>
<dbReference type="EMBL" id="CP015970">
    <property type="protein sequence ID" value="AOZ46220.1"/>
    <property type="molecule type" value="Genomic_DNA"/>
</dbReference>
<reference evidence="7 9" key="2">
    <citation type="submission" date="2016-02" db="EMBL/GenBank/DDBJ databases">
        <title>Complete Genome Sequence of Propionibacterium acidipropionici ATCC 55737.</title>
        <authorList>
            <person name="Luna Flores C.H."/>
            <person name="Nielsen L.K."/>
            <person name="Marcellin E."/>
        </authorList>
    </citation>
    <scope>NUCLEOTIDE SEQUENCE [LARGE SCALE GENOMIC DNA]</scope>
    <source>
        <strain evidence="7 9">ATCC 55737</strain>
    </source>
</reference>
<evidence type="ECO:0000313" key="10">
    <source>
        <dbReference type="Proteomes" id="UP000178666"/>
    </source>
</evidence>
<dbReference type="InterPro" id="IPR014284">
    <property type="entry name" value="RNA_pol_sigma-70_dom"/>
</dbReference>
<reference evidence="8 10" key="1">
    <citation type="journal article" date="2016" name="Plant Dis.">
        <title>Improved production of propionic acid using genome shuffling.</title>
        <authorList>
            <person name="Luna-Flores C.H."/>
            <person name="Palfreyman R.W."/>
            <person name="Kromer J.O."/>
            <person name="Nielsen L.K."/>
            <person name="Marcellin E."/>
        </authorList>
    </citation>
    <scope>NUCLEOTIDE SEQUENCE [LARGE SCALE GENOMIC DNA]</scope>
    <source>
        <strain evidence="8 10">F3E8</strain>
    </source>
</reference>
<dbReference type="GO" id="GO:0006352">
    <property type="term" value="P:DNA-templated transcription initiation"/>
    <property type="evidence" value="ECO:0007669"/>
    <property type="project" value="InterPro"/>
</dbReference>
<evidence type="ECO:0000259" key="6">
    <source>
        <dbReference type="Pfam" id="PF04545"/>
    </source>
</evidence>
<protein>
    <recommendedName>
        <fullName evidence="11">Sigma-70 family RNA polymerase sigma factor</fullName>
    </recommendedName>
</protein>
<dbReference type="GeneID" id="88086092"/>
<name>A0A142KF42_9ACTN</name>
<organism evidence="7 9">
    <name type="scientific">Acidipropionibacterium acidipropionici</name>
    <dbReference type="NCBI Taxonomy" id="1748"/>
    <lineage>
        <taxon>Bacteria</taxon>
        <taxon>Bacillati</taxon>
        <taxon>Actinomycetota</taxon>
        <taxon>Actinomycetes</taxon>
        <taxon>Propionibacteriales</taxon>
        <taxon>Propionibacteriaceae</taxon>
        <taxon>Acidipropionibacterium</taxon>
    </lineage>
</organism>
<feature type="domain" description="RNA polymerase sigma-70 region 2" evidence="5">
    <location>
        <begin position="69"/>
        <end position="126"/>
    </location>
</feature>
<evidence type="ECO:0000313" key="9">
    <source>
        <dbReference type="Proteomes" id="UP000075221"/>
    </source>
</evidence>
<dbReference type="PANTHER" id="PTHR30603">
    <property type="entry name" value="RNA POLYMERASE SIGMA FACTOR RPO"/>
    <property type="match status" value="1"/>
</dbReference>
<keyword evidence="2" id="KW-0731">Sigma factor</keyword>
<dbReference type="GO" id="GO:0003677">
    <property type="term" value="F:DNA binding"/>
    <property type="evidence" value="ECO:0007669"/>
    <property type="project" value="UniProtKB-KW"/>
</dbReference>
<dbReference type="Pfam" id="PF04542">
    <property type="entry name" value="Sigma70_r2"/>
    <property type="match status" value="1"/>
</dbReference>
<keyword evidence="10" id="KW-1185">Reference proteome</keyword>
<evidence type="ECO:0000313" key="8">
    <source>
        <dbReference type="EMBL" id="AOZ46220.1"/>
    </source>
</evidence>
<dbReference type="InterPro" id="IPR007627">
    <property type="entry name" value="RNA_pol_sigma70_r2"/>
</dbReference>
<keyword evidence="3" id="KW-0238">DNA-binding</keyword>
<feature type="domain" description="RNA polymerase sigma-70 region 4" evidence="6">
    <location>
        <begin position="216"/>
        <end position="266"/>
    </location>
</feature>
<dbReference type="SUPFAM" id="SSF88659">
    <property type="entry name" value="Sigma3 and sigma4 domains of RNA polymerase sigma factors"/>
    <property type="match status" value="1"/>
</dbReference>
<evidence type="ECO:0000256" key="4">
    <source>
        <dbReference type="ARBA" id="ARBA00023163"/>
    </source>
</evidence>
<evidence type="ECO:0008006" key="11">
    <source>
        <dbReference type="Google" id="ProtNLM"/>
    </source>
</evidence>
<dbReference type="InterPro" id="IPR007630">
    <property type="entry name" value="RNA_pol_sigma70_r4"/>
</dbReference>
<dbReference type="EMBL" id="CP014352">
    <property type="protein sequence ID" value="AMS04730.1"/>
    <property type="molecule type" value="Genomic_DNA"/>
</dbReference>
<gene>
    <name evidence="8" type="ORF">A8L58_05215</name>
    <name evidence="7" type="ORF">AXH35_03750</name>
</gene>
<dbReference type="RefSeq" id="WP_015070559.1">
    <property type="nucleotide sequence ID" value="NZ_CP013126.1"/>
</dbReference>